<feature type="chain" id="PRO_5023814354" evidence="1">
    <location>
        <begin position="30"/>
        <end position="54"/>
    </location>
</feature>
<protein>
    <submittedName>
        <fullName evidence="2">Uncharacterized protein</fullName>
    </submittedName>
</protein>
<sequence>MPSLGSLKRILLSVCLVSLLLLFVAHVQRDVQSHVFLLRQPIIPVDPPRQNTTS</sequence>
<comment type="caution">
    <text evidence="2">The sequence shown here is derived from an EMBL/GenBank/DDBJ whole genome shotgun (WGS) entry which is preliminary data.</text>
</comment>
<evidence type="ECO:0000313" key="2">
    <source>
        <dbReference type="EMBL" id="KAA3675714.1"/>
    </source>
</evidence>
<accession>A0A5J4NJS0</accession>
<organism evidence="2 3">
    <name type="scientific">Paragonimus westermani</name>
    <dbReference type="NCBI Taxonomy" id="34504"/>
    <lineage>
        <taxon>Eukaryota</taxon>
        <taxon>Metazoa</taxon>
        <taxon>Spiralia</taxon>
        <taxon>Lophotrochozoa</taxon>
        <taxon>Platyhelminthes</taxon>
        <taxon>Trematoda</taxon>
        <taxon>Digenea</taxon>
        <taxon>Plagiorchiida</taxon>
        <taxon>Troglotremata</taxon>
        <taxon>Troglotrematidae</taxon>
        <taxon>Paragonimus</taxon>
    </lineage>
</organism>
<feature type="signal peptide" evidence="1">
    <location>
        <begin position="1"/>
        <end position="29"/>
    </location>
</feature>
<evidence type="ECO:0000313" key="3">
    <source>
        <dbReference type="Proteomes" id="UP000324629"/>
    </source>
</evidence>
<reference evidence="2 3" key="1">
    <citation type="journal article" date="2019" name="Gigascience">
        <title>Whole-genome sequence of the oriental lung fluke Paragonimus westermani.</title>
        <authorList>
            <person name="Oey H."/>
            <person name="Zakrzewski M."/>
            <person name="Narain K."/>
            <person name="Devi K.R."/>
            <person name="Agatsuma T."/>
            <person name="Nawaratna S."/>
            <person name="Gobert G.N."/>
            <person name="Jones M.K."/>
            <person name="Ragan M.A."/>
            <person name="McManus D.P."/>
            <person name="Krause L."/>
        </authorList>
    </citation>
    <scope>NUCLEOTIDE SEQUENCE [LARGE SCALE GENOMIC DNA]</scope>
    <source>
        <strain evidence="2 3">IND2009</strain>
    </source>
</reference>
<dbReference type="EMBL" id="QNGE01002360">
    <property type="protein sequence ID" value="KAA3675714.1"/>
    <property type="molecule type" value="Genomic_DNA"/>
</dbReference>
<dbReference type="AlphaFoldDB" id="A0A5J4NJS0"/>
<feature type="non-terminal residue" evidence="2">
    <location>
        <position position="54"/>
    </location>
</feature>
<evidence type="ECO:0000256" key="1">
    <source>
        <dbReference type="SAM" id="SignalP"/>
    </source>
</evidence>
<keyword evidence="3" id="KW-1185">Reference proteome</keyword>
<gene>
    <name evidence="2" type="ORF">DEA37_0006953</name>
</gene>
<proteinExistence type="predicted"/>
<name>A0A5J4NJS0_9TREM</name>
<dbReference type="Proteomes" id="UP000324629">
    <property type="component" value="Unassembled WGS sequence"/>
</dbReference>
<keyword evidence="1" id="KW-0732">Signal</keyword>